<dbReference type="Pfam" id="PF01196">
    <property type="entry name" value="Ribosomal_L17"/>
    <property type="match status" value="1"/>
</dbReference>
<dbReference type="SUPFAM" id="SSF64263">
    <property type="entry name" value="Prokaryotic ribosomal protein L17"/>
    <property type="match status" value="1"/>
</dbReference>
<keyword evidence="3 8" id="KW-0689">Ribosomal protein</keyword>
<dbReference type="GO" id="GO:0003735">
    <property type="term" value="F:structural constituent of ribosome"/>
    <property type="evidence" value="ECO:0007669"/>
    <property type="project" value="InterPro"/>
</dbReference>
<proteinExistence type="inferred from homology"/>
<evidence type="ECO:0000256" key="7">
    <source>
        <dbReference type="ARBA" id="ARBA00037226"/>
    </source>
</evidence>
<evidence type="ECO:0000256" key="4">
    <source>
        <dbReference type="ARBA" id="ARBA00023128"/>
    </source>
</evidence>
<evidence type="ECO:0000313" key="10">
    <source>
        <dbReference type="Proteomes" id="UP000076837"/>
    </source>
</evidence>
<dbReference type="InterPro" id="IPR000456">
    <property type="entry name" value="Ribosomal_bL17"/>
</dbReference>
<dbReference type="GO" id="GO:0005762">
    <property type="term" value="C:mitochondrial large ribosomal subunit"/>
    <property type="evidence" value="ECO:0007669"/>
    <property type="project" value="TreeGrafter"/>
</dbReference>
<dbReference type="InterPro" id="IPR036373">
    <property type="entry name" value="Ribosomal_bL17_sf"/>
</dbReference>
<dbReference type="PROSITE" id="PS01167">
    <property type="entry name" value="RIBOSOMAL_L17"/>
    <property type="match status" value="1"/>
</dbReference>
<evidence type="ECO:0000313" key="9">
    <source>
        <dbReference type="EMBL" id="KZM20121.1"/>
    </source>
</evidence>
<keyword evidence="4" id="KW-0496">Mitochondrion</keyword>
<protein>
    <recommendedName>
        <fullName evidence="6">Large ribosomal subunit protein bL17m</fullName>
    </recommendedName>
</protein>
<comment type="subcellular location">
    <subcellularLocation>
        <location evidence="1">Mitochondrion</location>
    </subcellularLocation>
</comment>
<evidence type="ECO:0000256" key="6">
    <source>
        <dbReference type="ARBA" id="ARBA00035290"/>
    </source>
</evidence>
<dbReference type="PANTHER" id="PTHR14413:SF16">
    <property type="entry name" value="LARGE RIBOSOMAL SUBUNIT PROTEIN BL17M"/>
    <property type="match status" value="1"/>
</dbReference>
<keyword evidence="5 8" id="KW-0687">Ribonucleoprotein</keyword>
<gene>
    <name evidence="9" type="ORF">ST47_g8779</name>
</gene>
<reference evidence="9 10" key="1">
    <citation type="journal article" date="2016" name="Sci. Rep.">
        <title>Draft genome sequencing and secretome analysis of fungal phytopathogen Ascochyta rabiei provides insight into the necrotrophic effector repertoire.</title>
        <authorList>
            <person name="Verma S."/>
            <person name="Gazara R.K."/>
            <person name="Nizam S."/>
            <person name="Parween S."/>
            <person name="Chattopadhyay D."/>
            <person name="Verma P.K."/>
        </authorList>
    </citation>
    <scope>NUCLEOTIDE SEQUENCE [LARGE SCALE GENOMIC DNA]</scope>
    <source>
        <strain evidence="9 10">ArDII</strain>
    </source>
</reference>
<keyword evidence="10" id="KW-1185">Reference proteome</keyword>
<dbReference type="OrthoDB" id="275000at2759"/>
<dbReference type="EMBL" id="JYNV01000286">
    <property type="protein sequence ID" value="KZM20121.1"/>
    <property type="molecule type" value="Genomic_DNA"/>
</dbReference>
<evidence type="ECO:0000256" key="1">
    <source>
        <dbReference type="ARBA" id="ARBA00004173"/>
    </source>
</evidence>
<evidence type="ECO:0000256" key="8">
    <source>
        <dbReference type="RuleBase" id="RU000660"/>
    </source>
</evidence>
<dbReference type="Proteomes" id="UP000076837">
    <property type="component" value="Unassembled WGS sequence"/>
</dbReference>
<dbReference type="STRING" id="5454.A0A162YM21"/>
<organism evidence="9 10">
    <name type="scientific">Didymella rabiei</name>
    <name type="common">Chickpea ascochyta blight fungus</name>
    <name type="synonym">Mycosphaerella rabiei</name>
    <dbReference type="NCBI Taxonomy" id="5454"/>
    <lineage>
        <taxon>Eukaryota</taxon>
        <taxon>Fungi</taxon>
        <taxon>Dikarya</taxon>
        <taxon>Ascomycota</taxon>
        <taxon>Pezizomycotina</taxon>
        <taxon>Dothideomycetes</taxon>
        <taxon>Pleosporomycetidae</taxon>
        <taxon>Pleosporales</taxon>
        <taxon>Pleosporineae</taxon>
        <taxon>Didymellaceae</taxon>
        <taxon>Ascochyta</taxon>
    </lineage>
</organism>
<comment type="function">
    <text evidence="7">Component of the mitochondrial ribosome (mitoribosome), a dedicated translation machinery responsible for the synthesis of mitochondrial genome-encoded proteins, including at least some of the essential transmembrane subunits of the mitochondrial respiratory chain. The mitoribosomes are attached to the mitochondrial inner membrane and translation products are cotranslationally integrated into the membrane.</text>
</comment>
<comment type="similarity">
    <text evidence="2 8">Belongs to the bacterial ribosomal protein bL17 family.</text>
</comment>
<evidence type="ECO:0000256" key="5">
    <source>
        <dbReference type="ARBA" id="ARBA00023274"/>
    </source>
</evidence>
<evidence type="ECO:0000256" key="3">
    <source>
        <dbReference type="ARBA" id="ARBA00022980"/>
    </source>
</evidence>
<dbReference type="HAMAP" id="MF_01368">
    <property type="entry name" value="Ribosomal_bL17"/>
    <property type="match status" value="1"/>
</dbReference>
<comment type="caution">
    <text evidence="9">The sequence shown here is derived from an EMBL/GenBank/DDBJ whole genome shotgun (WGS) entry which is preliminary data.</text>
</comment>
<dbReference type="AlphaFoldDB" id="A0A162YM21"/>
<dbReference type="GO" id="GO:0006412">
    <property type="term" value="P:translation"/>
    <property type="evidence" value="ECO:0007669"/>
    <property type="project" value="InterPro"/>
</dbReference>
<sequence length="246" mass="28478">MAGGHMKYRALSRSSSHRQALLRNLVTSLFKHESIATTWHKAKEAQRLAEKLVTLGKKNTEASRRRAHQIFYEPNDMVPKLFGPIRERYAGRPGGYTRVLRIEPMKEDQAESAILELVDGPKDMRFAMTAKTLARLPPNKQLNDMTAKNVKRVTQFREDGMSQLQEMVQQMRIEKENGIDDRVLPAPRRVYPEESMRRDMHYPEEVEDWKLPNPLPKKQTKKEVEVVEPEDDFVVAERSLGKEVNA</sequence>
<dbReference type="InterPro" id="IPR047859">
    <property type="entry name" value="Ribosomal_bL17_CS"/>
</dbReference>
<dbReference type="PANTHER" id="PTHR14413">
    <property type="entry name" value="RIBOSOMAL PROTEIN L17"/>
    <property type="match status" value="1"/>
</dbReference>
<accession>A0A162YM21</accession>
<dbReference type="FunFam" id="3.90.1030.10:FF:000005">
    <property type="entry name" value="Probable 50S ribosomal protein L17"/>
    <property type="match status" value="1"/>
</dbReference>
<dbReference type="Gene3D" id="3.90.1030.10">
    <property type="entry name" value="Ribosomal protein L17"/>
    <property type="match status" value="1"/>
</dbReference>
<dbReference type="NCBIfam" id="TIGR00059">
    <property type="entry name" value="L17"/>
    <property type="match status" value="1"/>
</dbReference>
<evidence type="ECO:0000256" key="2">
    <source>
        <dbReference type="ARBA" id="ARBA00008777"/>
    </source>
</evidence>
<name>A0A162YM21_DIDRA</name>